<protein>
    <submittedName>
        <fullName evidence="5">Transcriptional regulator, LacI family</fullName>
    </submittedName>
</protein>
<organism evidence="5 6">
    <name type="scientific">Sediminibacterium ginsengisoli</name>
    <dbReference type="NCBI Taxonomy" id="413434"/>
    <lineage>
        <taxon>Bacteria</taxon>
        <taxon>Pseudomonadati</taxon>
        <taxon>Bacteroidota</taxon>
        <taxon>Chitinophagia</taxon>
        <taxon>Chitinophagales</taxon>
        <taxon>Chitinophagaceae</taxon>
        <taxon>Sediminibacterium</taxon>
    </lineage>
</organism>
<dbReference type="CDD" id="cd06267">
    <property type="entry name" value="PBP1_LacI_sugar_binding-like"/>
    <property type="match status" value="1"/>
</dbReference>
<evidence type="ECO:0000256" key="2">
    <source>
        <dbReference type="ARBA" id="ARBA00023125"/>
    </source>
</evidence>
<dbReference type="Pfam" id="PF00356">
    <property type="entry name" value="LacI"/>
    <property type="match status" value="1"/>
</dbReference>
<keyword evidence="1" id="KW-0805">Transcription regulation</keyword>
<keyword evidence="3" id="KW-0804">Transcription</keyword>
<dbReference type="CDD" id="cd01392">
    <property type="entry name" value="HTH_LacI"/>
    <property type="match status" value="1"/>
</dbReference>
<evidence type="ECO:0000256" key="3">
    <source>
        <dbReference type="ARBA" id="ARBA00023163"/>
    </source>
</evidence>
<evidence type="ECO:0000259" key="4">
    <source>
        <dbReference type="PROSITE" id="PS50932"/>
    </source>
</evidence>
<dbReference type="GO" id="GO:0000976">
    <property type="term" value="F:transcription cis-regulatory region binding"/>
    <property type="evidence" value="ECO:0007669"/>
    <property type="project" value="TreeGrafter"/>
</dbReference>
<dbReference type="SMART" id="SM00354">
    <property type="entry name" value="HTH_LACI"/>
    <property type="match status" value="1"/>
</dbReference>
<dbReference type="InterPro" id="IPR010982">
    <property type="entry name" value="Lambda_DNA-bd_dom_sf"/>
</dbReference>
<evidence type="ECO:0000256" key="1">
    <source>
        <dbReference type="ARBA" id="ARBA00023015"/>
    </source>
</evidence>
<dbReference type="SUPFAM" id="SSF47413">
    <property type="entry name" value="lambda repressor-like DNA-binding domains"/>
    <property type="match status" value="1"/>
</dbReference>
<dbReference type="EMBL" id="FUWH01000001">
    <property type="protein sequence ID" value="SJZ36724.1"/>
    <property type="molecule type" value="Genomic_DNA"/>
</dbReference>
<dbReference type="Pfam" id="PF13377">
    <property type="entry name" value="Peripla_BP_3"/>
    <property type="match status" value="1"/>
</dbReference>
<dbReference type="Gene3D" id="1.10.260.40">
    <property type="entry name" value="lambda repressor-like DNA-binding domains"/>
    <property type="match status" value="1"/>
</dbReference>
<dbReference type="RefSeq" id="WP_078829755.1">
    <property type="nucleotide sequence ID" value="NZ_FUWH01000001.1"/>
</dbReference>
<dbReference type="AlphaFoldDB" id="A0A1T4K2Q2"/>
<dbReference type="PANTHER" id="PTHR30146:SF109">
    <property type="entry name" value="HTH-TYPE TRANSCRIPTIONAL REGULATOR GALS"/>
    <property type="match status" value="1"/>
</dbReference>
<gene>
    <name evidence="5" type="ORF">SAMN04488132_101415</name>
</gene>
<accession>A0A1T4K2Q2</accession>
<dbReference type="InterPro" id="IPR046335">
    <property type="entry name" value="LacI/GalR-like_sensor"/>
</dbReference>
<dbReference type="STRING" id="413434.SAMN04488132_101415"/>
<sequence length="347" mass="38804">MKFEAVTIKDIAKALGLSTSTVSRALRDSYEISPETKKLVLEYAEKINYRPNPIALSLKEKRSRSIGIIVCEIANSFFSQIINGIESIAYDKGYNVIIAQSHESYDRELINVQYLASRSIDGLLVSVSSETKDLEHLQSLHARGLPIVFFDRIVEDIDTHKVTVDNFKGAAEATAHLAATGHKHIAALANSEYLSITRERLAGYKEGLAQHGLPYDESLVKYCPHGGLIYEEVEQAMDELLSQKKKPDAIFATADKLTTNCLRYFKARNIRVPEDIALLGFSNIDLTELLSPSLSVVRQPAFEIGQVATNLLVDLIESKRPVKDFETQVLQPHLFIRESSLKKTKKK</sequence>
<keyword evidence="2" id="KW-0238">DNA-binding</keyword>
<dbReference type="GO" id="GO:0003700">
    <property type="term" value="F:DNA-binding transcription factor activity"/>
    <property type="evidence" value="ECO:0007669"/>
    <property type="project" value="TreeGrafter"/>
</dbReference>
<proteinExistence type="predicted"/>
<reference evidence="5 6" key="1">
    <citation type="submission" date="2017-02" db="EMBL/GenBank/DDBJ databases">
        <authorList>
            <person name="Peterson S.W."/>
        </authorList>
    </citation>
    <scope>NUCLEOTIDE SEQUENCE [LARGE SCALE GENOMIC DNA]</scope>
    <source>
        <strain evidence="5 6">DSM 22335</strain>
    </source>
</reference>
<keyword evidence="6" id="KW-1185">Reference proteome</keyword>
<dbReference type="Gene3D" id="3.40.50.2300">
    <property type="match status" value="2"/>
</dbReference>
<evidence type="ECO:0000313" key="5">
    <source>
        <dbReference type="EMBL" id="SJZ36724.1"/>
    </source>
</evidence>
<dbReference type="PANTHER" id="PTHR30146">
    <property type="entry name" value="LACI-RELATED TRANSCRIPTIONAL REPRESSOR"/>
    <property type="match status" value="1"/>
</dbReference>
<dbReference type="SUPFAM" id="SSF53822">
    <property type="entry name" value="Periplasmic binding protein-like I"/>
    <property type="match status" value="1"/>
</dbReference>
<dbReference type="PROSITE" id="PS50932">
    <property type="entry name" value="HTH_LACI_2"/>
    <property type="match status" value="1"/>
</dbReference>
<dbReference type="InterPro" id="IPR000843">
    <property type="entry name" value="HTH_LacI"/>
</dbReference>
<feature type="domain" description="HTH lacI-type" evidence="4">
    <location>
        <begin position="6"/>
        <end position="60"/>
    </location>
</feature>
<evidence type="ECO:0000313" key="6">
    <source>
        <dbReference type="Proteomes" id="UP000190888"/>
    </source>
</evidence>
<name>A0A1T4K2Q2_9BACT</name>
<dbReference type="OrthoDB" id="667031at2"/>
<dbReference type="Proteomes" id="UP000190888">
    <property type="component" value="Unassembled WGS sequence"/>
</dbReference>
<dbReference type="InterPro" id="IPR028082">
    <property type="entry name" value="Peripla_BP_I"/>
</dbReference>